<accession>A0A4R5WGY6</accession>
<dbReference type="RefSeq" id="WP_133426771.1">
    <property type="nucleotide sequence ID" value="NZ_JAPMJT010000004.1"/>
</dbReference>
<proteinExistence type="predicted"/>
<evidence type="ECO:0000313" key="1">
    <source>
        <dbReference type="EMBL" id="TDK89595.1"/>
    </source>
</evidence>
<reference evidence="1 2" key="1">
    <citation type="submission" date="2019-01" db="EMBL/GenBank/DDBJ databases">
        <title>High-quality-draft genome sequences of five non-tuberculosis mycobacteriaceae isolated from a nosocomial environment.</title>
        <authorList>
            <person name="Tiago I."/>
            <person name="Alarico S."/>
            <person name="Pereira S.G."/>
            <person name="Coelho C."/>
            <person name="Maranha A."/>
            <person name="Empadinhas N."/>
        </authorList>
    </citation>
    <scope>NUCLEOTIDE SEQUENCE [LARGE SCALE GENOMIC DNA]</scope>
    <source>
        <strain evidence="1 2">24AIII</strain>
    </source>
</reference>
<name>A0A4R5WGY6_MYCMU</name>
<protein>
    <submittedName>
        <fullName evidence="1">Uncharacterized protein</fullName>
    </submittedName>
</protein>
<dbReference type="AlphaFoldDB" id="A0A4R5WGY6"/>
<gene>
    <name evidence="1" type="ORF">EUA03_12500</name>
</gene>
<evidence type="ECO:0000313" key="2">
    <source>
        <dbReference type="Proteomes" id="UP000294929"/>
    </source>
</evidence>
<sequence length="93" mass="11218">MSTWKEVPLDQVRTKYKGRHEIYEEIKYWVTEKEWRVRDQGHGFTLWPPDTGVRRTPPWVLIGGTPEGNPTRHAKRIRRECTAMQREVDEQRE</sequence>
<organism evidence="1 2">
    <name type="scientific">Mycolicibacterium mucogenicum</name>
    <name type="common">Mycobacterium mucogenicum</name>
    <dbReference type="NCBI Taxonomy" id="56689"/>
    <lineage>
        <taxon>Bacteria</taxon>
        <taxon>Bacillati</taxon>
        <taxon>Actinomycetota</taxon>
        <taxon>Actinomycetes</taxon>
        <taxon>Mycobacteriales</taxon>
        <taxon>Mycobacteriaceae</taxon>
        <taxon>Mycolicibacterium</taxon>
    </lineage>
</organism>
<comment type="caution">
    <text evidence="1">The sequence shown here is derived from an EMBL/GenBank/DDBJ whole genome shotgun (WGS) entry which is preliminary data.</text>
</comment>
<dbReference type="Proteomes" id="UP000294929">
    <property type="component" value="Unassembled WGS sequence"/>
</dbReference>
<dbReference type="EMBL" id="SDLO01000008">
    <property type="protein sequence ID" value="TDK89595.1"/>
    <property type="molecule type" value="Genomic_DNA"/>
</dbReference>